<dbReference type="Gene3D" id="1.20.1280.50">
    <property type="match status" value="1"/>
</dbReference>
<dbReference type="PROSITE" id="PS50181">
    <property type="entry name" value="FBOX"/>
    <property type="match status" value="1"/>
</dbReference>
<evidence type="ECO:0000259" key="2">
    <source>
        <dbReference type="PROSITE" id="PS50181"/>
    </source>
</evidence>
<sequence length="558" mass="61208">MKLRLRSLLTNQTLKLEVPETCNLQQLIGILSESFSSPSPSPPRFSLNRKDELRGSSPLNPLRSLGITSGDLIYFSFDANDFSPVPTETLGAGSSSSSMASSRGQLSAEEGCKNLPAPSNSGNFRASDAFDSKGSACDVNCGLSSEISRDSGLMAVSNTEGESSNVNFGVDEHRSITLGQKSSGTVKSDEDDCMDIDGASSVNAIGISDRFSQPYFLRWVLRAELGACDSSYHKLLFAAVHAVFLESGFVGYDSVSGSRMEQFHFDKDWPSMWSALSVSYTLPQLQGKEVISIALKFRTLGNFLNVFGSLVTSGANTYRLCLNGKDLVPTLHLLWANSQKRQTDSDGSLEAMDYSHESQVFKFWKDVKDGLCLPLLIDLCGKAGLPLPSCFLSLPTDLKLSILKLLPGVDVARMECVSPEMRYLSSNNELWKQKFAEEFGSEQLATYPMINWKQRFVSELEWCRKRKREEEEMAAIRWAVPGIRRDPNPLGYPAGGILGGDYDRIPGLGIPLPFPRVGPGLGMPPFFTQHIGPGLFQAGRRTSRNVRTNCDFGGGFRL</sequence>
<comment type="caution">
    <text evidence="3">The sequence shown here is derived from an EMBL/GenBank/DDBJ whole genome shotgun (WGS) entry which is preliminary data.</text>
</comment>
<dbReference type="InterPro" id="IPR001810">
    <property type="entry name" value="F-box_dom"/>
</dbReference>
<dbReference type="Proteomes" id="UP001154282">
    <property type="component" value="Unassembled WGS sequence"/>
</dbReference>
<dbReference type="PANTHER" id="PTHR47602:SF2">
    <property type="entry name" value="F-BOX PROTEIN SKIP22"/>
    <property type="match status" value="1"/>
</dbReference>
<name>A0AAV0HM73_9ROSI</name>
<protein>
    <recommendedName>
        <fullName evidence="2">F-box domain-containing protein</fullName>
    </recommendedName>
</protein>
<feature type="region of interest" description="Disordered" evidence="1">
    <location>
        <begin position="33"/>
        <end position="52"/>
    </location>
</feature>
<feature type="region of interest" description="Disordered" evidence="1">
    <location>
        <begin position="88"/>
        <end position="120"/>
    </location>
</feature>
<evidence type="ECO:0000256" key="1">
    <source>
        <dbReference type="SAM" id="MobiDB-lite"/>
    </source>
</evidence>
<keyword evidence="4" id="KW-1185">Reference proteome</keyword>
<dbReference type="SMART" id="SM00256">
    <property type="entry name" value="FBOX"/>
    <property type="match status" value="1"/>
</dbReference>
<dbReference type="InterPro" id="IPR036047">
    <property type="entry name" value="F-box-like_dom_sf"/>
</dbReference>
<gene>
    <name evidence="3" type="ORF">LITE_LOCUS4834</name>
</gene>
<dbReference type="EMBL" id="CAMGYJ010000002">
    <property type="protein sequence ID" value="CAI0385569.1"/>
    <property type="molecule type" value="Genomic_DNA"/>
</dbReference>
<dbReference type="AlphaFoldDB" id="A0AAV0HM73"/>
<organism evidence="3 4">
    <name type="scientific">Linum tenue</name>
    <dbReference type="NCBI Taxonomy" id="586396"/>
    <lineage>
        <taxon>Eukaryota</taxon>
        <taxon>Viridiplantae</taxon>
        <taxon>Streptophyta</taxon>
        <taxon>Embryophyta</taxon>
        <taxon>Tracheophyta</taxon>
        <taxon>Spermatophyta</taxon>
        <taxon>Magnoliopsida</taxon>
        <taxon>eudicotyledons</taxon>
        <taxon>Gunneridae</taxon>
        <taxon>Pentapetalae</taxon>
        <taxon>rosids</taxon>
        <taxon>fabids</taxon>
        <taxon>Malpighiales</taxon>
        <taxon>Linaceae</taxon>
        <taxon>Linum</taxon>
    </lineage>
</organism>
<evidence type="ECO:0000313" key="3">
    <source>
        <dbReference type="EMBL" id="CAI0385569.1"/>
    </source>
</evidence>
<feature type="domain" description="F-box" evidence="2">
    <location>
        <begin position="388"/>
        <end position="434"/>
    </location>
</feature>
<dbReference type="Pfam" id="PF00646">
    <property type="entry name" value="F-box"/>
    <property type="match status" value="1"/>
</dbReference>
<dbReference type="Gene3D" id="3.40.1000.30">
    <property type="match status" value="1"/>
</dbReference>
<dbReference type="PANTHER" id="PTHR47602">
    <property type="entry name" value="F-BOX PROTEIN SKIP22"/>
    <property type="match status" value="1"/>
</dbReference>
<accession>A0AAV0HM73</accession>
<evidence type="ECO:0000313" key="4">
    <source>
        <dbReference type="Proteomes" id="UP001154282"/>
    </source>
</evidence>
<reference evidence="3" key="1">
    <citation type="submission" date="2022-08" db="EMBL/GenBank/DDBJ databases">
        <authorList>
            <person name="Gutierrez-Valencia J."/>
        </authorList>
    </citation>
    <scope>NUCLEOTIDE SEQUENCE</scope>
</reference>
<feature type="compositionally biased region" description="Low complexity" evidence="1">
    <location>
        <begin position="91"/>
        <end position="108"/>
    </location>
</feature>
<dbReference type="CDD" id="cd22165">
    <property type="entry name" value="F-box_AtSKIP22-like"/>
    <property type="match status" value="1"/>
</dbReference>
<proteinExistence type="predicted"/>
<dbReference type="SUPFAM" id="SSF81383">
    <property type="entry name" value="F-box domain"/>
    <property type="match status" value="1"/>
</dbReference>